<sequence>MSEIRRILDDHVVSGSGALEYGGEQLAQALKALGNGLPMYLGRGQYLASLEEQTDVPLVLKPEHLKQGTEAAVKMLVSDLPLHQKIAAQPGKQEEWQPVSAPSPICTKDNPTGTDVWEAVEFAQGRETNIVLPPIPPKKEKEKKEEGWEFKAEGPGRKTQDGGVQTGVRRDVREYIKSGYTRRNPNGTRIVDDDFKGKWEDGFSIAKAGVEKKLFDASVADGSFGGKEDFISGKGKVLSASGKAAADAEWTSKGLKAQAGAEAKGSFLEGSAGTDEDNLMSGKVEGSAVSAKAEAKAEVVLTAEQATLGGKLGASVHLIEAAFSGKVTITPKRVVDPAIQVWNYFVEDDVEPLHECWDIGITGDAKASGQVGFGAEADGKIGHEKGNLRAEAGAKATAGVGGGFKVGLGTTGVDKYLDGTCNWKPDWW</sequence>
<evidence type="ECO:0000313" key="3">
    <source>
        <dbReference type="Proteomes" id="UP000199598"/>
    </source>
</evidence>
<accession>A0A1I3XA15</accession>
<evidence type="ECO:0000256" key="1">
    <source>
        <dbReference type="SAM" id="MobiDB-lite"/>
    </source>
</evidence>
<protein>
    <submittedName>
        <fullName evidence="2">Uncharacterized protein</fullName>
    </submittedName>
</protein>
<dbReference type="EMBL" id="FOSK01000002">
    <property type="protein sequence ID" value="SFK16465.1"/>
    <property type="molecule type" value="Genomic_DNA"/>
</dbReference>
<feature type="region of interest" description="Disordered" evidence="1">
    <location>
        <begin position="89"/>
        <end position="109"/>
    </location>
</feature>
<keyword evidence="3" id="KW-1185">Reference proteome</keyword>
<comment type="caution">
    <text evidence="2">The sequence shown here is derived from an EMBL/GenBank/DDBJ whole genome shotgun (WGS) entry which is preliminary data.</text>
</comment>
<dbReference type="Proteomes" id="UP000199598">
    <property type="component" value="Unassembled WGS sequence"/>
</dbReference>
<evidence type="ECO:0000313" key="2">
    <source>
        <dbReference type="EMBL" id="SFK16465.1"/>
    </source>
</evidence>
<gene>
    <name evidence="2" type="ORF">SAMN04488518_102469</name>
</gene>
<organism evidence="2 3">
    <name type="scientific">Pseudovibrio ascidiaceicola</name>
    <dbReference type="NCBI Taxonomy" id="285279"/>
    <lineage>
        <taxon>Bacteria</taxon>
        <taxon>Pseudomonadati</taxon>
        <taxon>Pseudomonadota</taxon>
        <taxon>Alphaproteobacteria</taxon>
        <taxon>Hyphomicrobiales</taxon>
        <taxon>Stappiaceae</taxon>
        <taxon>Pseudovibrio</taxon>
    </lineage>
</organism>
<dbReference type="RefSeq" id="WP_093517777.1">
    <property type="nucleotide sequence ID" value="NZ_FOSK01000002.1"/>
</dbReference>
<reference evidence="2 3" key="1">
    <citation type="submission" date="2016-10" db="EMBL/GenBank/DDBJ databases">
        <authorList>
            <person name="Varghese N."/>
            <person name="Submissions S."/>
        </authorList>
    </citation>
    <scope>NUCLEOTIDE SEQUENCE [LARGE SCALE GENOMIC DNA]</scope>
    <source>
        <strain evidence="2 3">DSM 16392</strain>
    </source>
</reference>
<name>A0A1I3XA15_9HYPH</name>
<proteinExistence type="predicted"/>